<name>A0A9J6DW76_RHIMP</name>
<dbReference type="PANTHER" id="PTHR10174">
    <property type="entry name" value="ALPHA-TOCOPHEROL TRANSFER PROTEIN-RELATED"/>
    <property type="match status" value="1"/>
</dbReference>
<dbReference type="Gene3D" id="3.40.525.10">
    <property type="entry name" value="CRAL-TRIO lipid binding domain"/>
    <property type="match status" value="1"/>
</dbReference>
<gene>
    <name evidence="2" type="ORF">HPB51_019571</name>
</gene>
<evidence type="ECO:0000313" key="2">
    <source>
        <dbReference type="EMBL" id="KAH8026332.1"/>
    </source>
</evidence>
<accession>A0A9J6DW76</accession>
<dbReference type="InterPro" id="IPR001251">
    <property type="entry name" value="CRAL-TRIO_dom"/>
</dbReference>
<evidence type="ECO:0000259" key="1">
    <source>
        <dbReference type="PROSITE" id="PS50191"/>
    </source>
</evidence>
<dbReference type="InterPro" id="IPR036273">
    <property type="entry name" value="CRAL/TRIO_N_dom_sf"/>
</dbReference>
<proteinExistence type="predicted"/>
<dbReference type="GO" id="GO:0016020">
    <property type="term" value="C:membrane"/>
    <property type="evidence" value="ECO:0007669"/>
    <property type="project" value="TreeGrafter"/>
</dbReference>
<comment type="caution">
    <text evidence="2">The sequence shown here is derived from an EMBL/GenBank/DDBJ whole genome shotgun (WGS) entry which is preliminary data.</text>
</comment>
<dbReference type="PANTHER" id="PTHR10174:SF130">
    <property type="entry name" value="ALPHA-TOCOPHEROL TRANSFER PROTEIN-LIKE"/>
    <property type="match status" value="1"/>
</dbReference>
<dbReference type="AlphaFoldDB" id="A0A9J6DW76"/>
<feature type="domain" description="CRAL-TRIO" evidence="1">
    <location>
        <begin position="185"/>
        <end position="307"/>
    </location>
</feature>
<reference evidence="2" key="1">
    <citation type="journal article" date="2020" name="Cell">
        <title>Large-Scale Comparative Analyses of Tick Genomes Elucidate Their Genetic Diversity and Vector Capacities.</title>
        <authorList>
            <consortium name="Tick Genome and Microbiome Consortium (TIGMIC)"/>
            <person name="Jia N."/>
            <person name="Wang J."/>
            <person name="Shi W."/>
            <person name="Du L."/>
            <person name="Sun Y."/>
            <person name="Zhan W."/>
            <person name="Jiang J.F."/>
            <person name="Wang Q."/>
            <person name="Zhang B."/>
            <person name="Ji P."/>
            <person name="Bell-Sakyi L."/>
            <person name="Cui X.M."/>
            <person name="Yuan T.T."/>
            <person name="Jiang B.G."/>
            <person name="Yang W.F."/>
            <person name="Lam T.T."/>
            <person name="Chang Q.C."/>
            <person name="Ding S.J."/>
            <person name="Wang X.J."/>
            <person name="Zhu J.G."/>
            <person name="Ruan X.D."/>
            <person name="Zhao L."/>
            <person name="Wei J.T."/>
            <person name="Ye R.Z."/>
            <person name="Que T.C."/>
            <person name="Du C.H."/>
            <person name="Zhou Y.H."/>
            <person name="Cheng J.X."/>
            <person name="Dai P.F."/>
            <person name="Guo W.B."/>
            <person name="Han X.H."/>
            <person name="Huang E.J."/>
            <person name="Li L.F."/>
            <person name="Wei W."/>
            <person name="Gao Y.C."/>
            <person name="Liu J.Z."/>
            <person name="Shao H.Z."/>
            <person name="Wang X."/>
            <person name="Wang C.C."/>
            <person name="Yang T.C."/>
            <person name="Huo Q.B."/>
            <person name="Li W."/>
            <person name="Chen H.Y."/>
            <person name="Chen S.E."/>
            <person name="Zhou L.G."/>
            <person name="Ni X.B."/>
            <person name="Tian J.H."/>
            <person name="Sheng Y."/>
            <person name="Liu T."/>
            <person name="Pan Y.S."/>
            <person name="Xia L.Y."/>
            <person name="Li J."/>
            <person name="Zhao F."/>
            <person name="Cao W.C."/>
        </authorList>
    </citation>
    <scope>NUCLEOTIDE SEQUENCE</scope>
    <source>
        <strain evidence="2">Rmic-2018</strain>
    </source>
</reference>
<keyword evidence="3" id="KW-1185">Reference proteome</keyword>
<dbReference type="SUPFAM" id="SSF52087">
    <property type="entry name" value="CRAL/TRIO domain"/>
    <property type="match status" value="1"/>
</dbReference>
<protein>
    <recommendedName>
        <fullName evidence="1">CRAL-TRIO domain-containing protein</fullName>
    </recommendedName>
</protein>
<dbReference type="EMBL" id="JABSTU010000007">
    <property type="protein sequence ID" value="KAH8026332.1"/>
    <property type="molecule type" value="Genomic_DNA"/>
</dbReference>
<dbReference type="PROSITE" id="PS50191">
    <property type="entry name" value="CRAL_TRIO"/>
    <property type="match status" value="1"/>
</dbReference>
<dbReference type="VEuPathDB" id="VectorBase:LOC119169524"/>
<dbReference type="PRINTS" id="PR00180">
    <property type="entry name" value="CRETINALDHBP"/>
</dbReference>
<dbReference type="InterPro" id="IPR036865">
    <property type="entry name" value="CRAL-TRIO_dom_sf"/>
</dbReference>
<evidence type="ECO:0000313" key="3">
    <source>
        <dbReference type="Proteomes" id="UP000821866"/>
    </source>
</evidence>
<dbReference type="SMART" id="SM01100">
    <property type="entry name" value="CRAL_TRIO_N"/>
    <property type="match status" value="1"/>
</dbReference>
<dbReference type="Gene3D" id="1.10.8.20">
    <property type="entry name" value="N-terminal domain of phosphatidylinositol transfer protein sec14p"/>
    <property type="match status" value="1"/>
</dbReference>
<sequence>MDTAGKYVDIVTSALGEGHAQRITSVRTAEPRVSQVLHRAAASDMGEATMAPAASLESIEDVARRELGETPATKQTALNELRQLIISEEPSLHCPTDDAFLVKFLRARKYDTRAAFKNIKKYFKVRTEHPEIRKRISVENFYMTHMTRIQSSRMNTHESYVFSYDHTRLLDMCRSWNSEICSITDVFRVNLLLLEHFLQLEDIQVRGIITIFDFKGLNMYHLAHYTPSVIRTLINLVQECIPMRLKGIYIINHPPIFNVLFAIIKTFLKAKLLKRTRLFGYDLKELHQLVPEDVIPEESGGTNESYDYDPLERELESEEGFYRNLSSYGYRDTPAQTEHKYDGLLTDKIP</sequence>
<dbReference type="Pfam" id="PF00650">
    <property type="entry name" value="CRAL_TRIO"/>
    <property type="match status" value="1"/>
</dbReference>
<dbReference type="Gene3D" id="1.20.5.1200">
    <property type="entry name" value="Alpha-tocopherol transfer"/>
    <property type="match status" value="1"/>
</dbReference>
<dbReference type="GO" id="GO:1902936">
    <property type="term" value="F:phosphatidylinositol bisphosphate binding"/>
    <property type="evidence" value="ECO:0007669"/>
    <property type="project" value="TreeGrafter"/>
</dbReference>
<organism evidence="2 3">
    <name type="scientific">Rhipicephalus microplus</name>
    <name type="common">Cattle tick</name>
    <name type="synonym">Boophilus microplus</name>
    <dbReference type="NCBI Taxonomy" id="6941"/>
    <lineage>
        <taxon>Eukaryota</taxon>
        <taxon>Metazoa</taxon>
        <taxon>Ecdysozoa</taxon>
        <taxon>Arthropoda</taxon>
        <taxon>Chelicerata</taxon>
        <taxon>Arachnida</taxon>
        <taxon>Acari</taxon>
        <taxon>Parasitiformes</taxon>
        <taxon>Ixodida</taxon>
        <taxon>Ixodoidea</taxon>
        <taxon>Ixodidae</taxon>
        <taxon>Rhipicephalinae</taxon>
        <taxon>Rhipicephalus</taxon>
        <taxon>Boophilus</taxon>
    </lineage>
</organism>
<dbReference type="Proteomes" id="UP000821866">
    <property type="component" value="Unassembled WGS sequence"/>
</dbReference>
<dbReference type="SMART" id="SM00516">
    <property type="entry name" value="SEC14"/>
    <property type="match status" value="1"/>
</dbReference>
<dbReference type="Pfam" id="PF03765">
    <property type="entry name" value="CRAL_TRIO_N"/>
    <property type="match status" value="1"/>
</dbReference>
<dbReference type="InterPro" id="IPR011074">
    <property type="entry name" value="CRAL/TRIO_N_dom"/>
</dbReference>
<dbReference type="SUPFAM" id="SSF46938">
    <property type="entry name" value="CRAL/TRIO N-terminal domain"/>
    <property type="match status" value="1"/>
</dbReference>
<dbReference type="CDD" id="cd00170">
    <property type="entry name" value="SEC14"/>
    <property type="match status" value="1"/>
</dbReference>
<reference evidence="2" key="2">
    <citation type="submission" date="2021-09" db="EMBL/GenBank/DDBJ databases">
        <authorList>
            <person name="Jia N."/>
            <person name="Wang J."/>
            <person name="Shi W."/>
            <person name="Du L."/>
            <person name="Sun Y."/>
            <person name="Zhan W."/>
            <person name="Jiang J."/>
            <person name="Wang Q."/>
            <person name="Zhang B."/>
            <person name="Ji P."/>
            <person name="Sakyi L.B."/>
            <person name="Cui X."/>
            <person name="Yuan T."/>
            <person name="Jiang B."/>
            <person name="Yang W."/>
            <person name="Lam T.T.-Y."/>
            <person name="Chang Q."/>
            <person name="Ding S."/>
            <person name="Wang X."/>
            <person name="Zhu J."/>
            <person name="Ruan X."/>
            <person name="Zhao L."/>
            <person name="Wei J."/>
            <person name="Que T."/>
            <person name="Du C."/>
            <person name="Cheng J."/>
            <person name="Dai P."/>
            <person name="Han X."/>
            <person name="Huang E."/>
            <person name="Gao Y."/>
            <person name="Liu J."/>
            <person name="Shao H."/>
            <person name="Ye R."/>
            <person name="Li L."/>
            <person name="Wei W."/>
            <person name="Wang X."/>
            <person name="Wang C."/>
            <person name="Huo Q."/>
            <person name="Li W."/>
            <person name="Guo W."/>
            <person name="Chen H."/>
            <person name="Chen S."/>
            <person name="Zhou L."/>
            <person name="Zhou L."/>
            <person name="Ni X."/>
            <person name="Tian J."/>
            <person name="Zhou Y."/>
            <person name="Sheng Y."/>
            <person name="Liu T."/>
            <person name="Pan Y."/>
            <person name="Xia L."/>
            <person name="Li J."/>
            <person name="Zhao F."/>
            <person name="Cao W."/>
        </authorList>
    </citation>
    <scope>NUCLEOTIDE SEQUENCE</scope>
    <source>
        <strain evidence="2">Rmic-2018</strain>
        <tissue evidence="2">Larvae</tissue>
    </source>
</reference>